<dbReference type="EMBL" id="CP058606">
    <property type="protein sequence ID" value="QLG72243.1"/>
    <property type="molecule type" value="Genomic_DNA"/>
</dbReference>
<accession>A0A7H9B146</accession>
<name>A0A7H9B146_ZYGMR</name>
<sequence length="1379" mass="157460">MSTIKRDEQVEITAYAALLKGDHLSLFDSIDRPFLIFGKNAKEQTERFLECIQDTRKVILRRNNERLSFFYKRTIYGKYPKRCYAFKTPKDVSKSSELIRILFLSMPNLKEKSYAPKNRFEEIFNTAKDPETLDDSDMGSLLDDDDHGGSEVELFTKNNPYVEMKNTYLLSTNDSLYLVGEPVPTKISDGIADCEVFDTLPGTAKSFVLIATNTGYLKMIYMKDNTEEPCCIQSSLLGREGTWHIVKHATANQFVAVNMITGVCKFFKFEQFSRFQLINNLTIDNASILDCIFLPNKIKSHFLLFIAALRCHRLVYFCIEWDFEASASKWVHHLPYFSDEKPERSIPIGDRKCFVFFHDEIHLVCADQIMSGETNFKKFHFNALKDVLSFFDAPILLKKLQGINERQFAEFTDCTVLASKSGNIVICLTNDANEIRLYSLTRFKGLKSICAAVGQAQRVEEYNIAIVSFSRTLELTIDITDIDLLDEKSNIPSLHRIIMKHTMDSSTEEASELLVLSPPKMTSRFATELWTVSPVALTHLQRQFPVRKLNAICTLSEFELFNHLEIVDLSKLGSTVGTKLLDERDENNERKYFIFGSDKLLTSQAYILDTTDGNPKIVELDDLFCGKNELTLAVFFPQQDAMVQVTESTVYLESHLSDSDVLPTQFSPGWKIEGVSYLLNKVIIWSISEKRVSYIDDIQSLVDGNSFKKSALIEEQMLNLSLDTEFLFIDLEGCHLLVTANKGLLGYAWKDIVSDERKTSKPKIVYPKKCRCLKWFAPELCFVTNDHEFIIFNMSINAGKTLEMCYGKKDIRIKGIDSCNGLVFSTQEITLFSIRRSNNSVDCYDLKLPYQSRVNPILDVHVDANAQIVFVLYSTGLRVFDMSYLSWNYSSYLLRATKQSNKKSIFIKKLNRLLVINFCNREWDCLKLSDGKILALNPMVLADSIANPLLDVVEIPNSSKYVSLVIIFKHTLKLVNLIPYHGKIVIKEKCKQDFHEHFLFPHVEVNENGECYILQIPKEMDGSENIKKAKICCYELRNCEELHLVTSIYLRVPSDDSIKEFRLVGRDHILIRSSLYAKAFLLNNISSSEHNARVLPINNPPNLNIFKMAPLDNETFVIVYRCQERPDHISELHFFHKDDISFTNHMLSFPADGSVNLFEESIKIANEEEENLASTDEEIDGHPSPAAELNERPSENGSENETGGESGNEYMQELEVNDIPSSQASTLSFSGNELDIEMDEVDEIDAFGVEPREVSQNIPEEQHQMNSPQSFPSAFDGEQRRVNNFQFESEDDELEESTRCTSLRRPYKKIKLDKSVMDVKYDPAARLLYVLTTGGSVLVFAGTSETAADNNERHNNSGYRISTHELNKTQANMDLRTFA</sequence>
<dbReference type="GeneID" id="59235941"/>
<dbReference type="Proteomes" id="UP000509704">
    <property type="component" value="Chromosome 3"/>
</dbReference>
<evidence type="ECO:0000313" key="2">
    <source>
        <dbReference type="EMBL" id="QLG72243.1"/>
    </source>
</evidence>
<evidence type="ECO:0000313" key="3">
    <source>
        <dbReference type="Proteomes" id="UP000509704"/>
    </source>
</evidence>
<dbReference type="KEGG" id="zmk:HG535_0C05970"/>
<gene>
    <name evidence="2" type="ORF">HG535_0C05970</name>
</gene>
<protein>
    <submittedName>
        <fullName evidence="2">Uncharacterized protein</fullName>
    </submittedName>
</protein>
<reference evidence="2 3" key="1">
    <citation type="submission" date="2020-07" db="EMBL/GenBank/DDBJ databases">
        <title>The yeast mating-type switching endonuclease HO is a domesticated member of an unorthodox homing genetic element family.</title>
        <authorList>
            <person name="Coughlan A.Y."/>
            <person name="Lombardi L."/>
            <person name="Braun-Galleani S."/>
            <person name="Martos A.R."/>
            <person name="Galeote V."/>
            <person name="Bigey F."/>
            <person name="Dequin S."/>
            <person name="Byrne K.P."/>
            <person name="Wolfe K.H."/>
        </authorList>
    </citation>
    <scope>NUCLEOTIDE SEQUENCE [LARGE SCALE GENOMIC DNA]</scope>
    <source>
        <strain evidence="2 3">NRRL Y-6702</strain>
    </source>
</reference>
<organism evidence="2 3">
    <name type="scientific">Zygotorulaspora mrakii</name>
    <name type="common">Zygosaccharomyces mrakii</name>
    <dbReference type="NCBI Taxonomy" id="42260"/>
    <lineage>
        <taxon>Eukaryota</taxon>
        <taxon>Fungi</taxon>
        <taxon>Dikarya</taxon>
        <taxon>Ascomycota</taxon>
        <taxon>Saccharomycotina</taxon>
        <taxon>Saccharomycetes</taxon>
        <taxon>Saccharomycetales</taxon>
        <taxon>Saccharomycetaceae</taxon>
        <taxon>Zygotorulaspora</taxon>
    </lineage>
</organism>
<proteinExistence type="predicted"/>
<feature type="region of interest" description="Disordered" evidence="1">
    <location>
        <begin position="1171"/>
        <end position="1206"/>
    </location>
</feature>
<feature type="compositionally biased region" description="Low complexity" evidence="1">
    <location>
        <begin position="1195"/>
        <end position="1206"/>
    </location>
</feature>
<evidence type="ECO:0000256" key="1">
    <source>
        <dbReference type="SAM" id="MobiDB-lite"/>
    </source>
</evidence>
<dbReference type="RefSeq" id="XP_037143971.1">
    <property type="nucleotide sequence ID" value="XM_037288076.1"/>
</dbReference>
<dbReference type="OrthoDB" id="4070435at2759"/>
<keyword evidence="3" id="KW-1185">Reference proteome</keyword>